<keyword evidence="2 5" id="KW-0812">Transmembrane</keyword>
<dbReference type="EMBL" id="SPMZ01000079">
    <property type="protein sequence ID" value="NMQ21193.1"/>
    <property type="molecule type" value="Genomic_DNA"/>
</dbReference>
<dbReference type="Proteomes" id="UP000760480">
    <property type="component" value="Unassembled WGS sequence"/>
</dbReference>
<evidence type="ECO:0000313" key="7">
    <source>
        <dbReference type="Proteomes" id="UP000760480"/>
    </source>
</evidence>
<gene>
    <name evidence="6" type="ORF">E4P82_19525</name>
</gene>
<organism evidence="6 7">
    <name type="scientific">Candidatus Competibacter phosphatis</name>
    <dbReference type="NCBI Taxonomy" id="221280"/>
    <lineage>
        <taxon>Bacteria</taxon>
        <taxon>Pseudomonadati</taxon>
        <taxon>Pseudomonadota</taxon>
        <taxon>Gammaproteobacteria</taxon>
        <taxon>Candidatus Competibacteraceae</taxon>
        <taxon>Candidatus Competibacter</taxon>
    </lineage>
</organism>
<dbReference type="Gene3D" id="1.20.1740.10">
    <property type="entry name" value="Amino acid/polyamine transporter I"/>
    <property type="match status" value="1"/>
</dbReference>
<evidence type="ECO:0000256" key="4">
    <source>
        <dbReference type="ARBA" id="ARBA00023136"/>
    </source>
</evidence>
<feature type="transmembrane region" description="Helical" evidence="5">
    <location>
        <begin position="450"/>
        <end position="468"/>
    </location>
</feature>
<protein>
    <submittedName>
        <fullName evidence="6">Amino acid permease</fullName>
    </submittedName>
</protein>
<feature type="transmembrane region" description="Helical" evidence="5">
    <location>
        <begin position="260"/>
        <end position="282"/>
    </location>
</feature>
<name>A0ABX1TP21_9GAMM</name>
<accession>A0ABX1TP21</accession>
<feature type="transmembrane region" description="Helical" evidence="5">
    <location>
        <begin position="361"/>
        <end position="380"/>
    </location>
</feature>
<evidence type="ECO:0000256" key="3">
    <source>
        <dbReference type="ARBA" id="ARBA00022989"/>
    </source>
</evidence>
<dbReference type="PANTHER" id="PTHR47704">
    <property type="entry name" value="POTASSIUM TRANSPORTER KIMA"/>
    <property type="match status" value="1"/>
</dbReference>
<reference evidence="6 7" key="1">
    <citation type="submission" date="2019-03" db="EMBL/GenBank/DDBJ databases">
        <title>Metabolic reconstructions from genomes of highly enriched 'Candidatus Accumulibacter' and 'Candidatus Competibacter' bioreactor populations.</title>
        <authorList>
            <person name="Annavajhala M.K."/>
            <person name="Welles L."/>
            <person name="Abbas B."/>
            <person name="Sorokin D."/>
            <person name="Park H."/>
            <person name="Van Loosdrecht M."/>
            <person name="Chandran K."/>
        </authorList>
    </citation>
    <scope>NUCLEOTIDE SEQUENCE [LARGE SCALE GENOMIC DNA]</scope>
    <source>
        <strain evidence="6 7">SBR_G</strain>
    </source>
</reference>
<dbReference type="RefSeq" id="WP_169250462.1">
    <property type="nucleotide sequence ID" value="NZ_SPMZ01000079.1"/>
</dbReference>
<feature type="transmembrane region" description="Helical" evidence="5">
    <location>
        <begin position="116"/>
        <end position="138"/>
    </location>
</feature>
<dbReference type="Pfam" id="PF13520">
    <property type="entry name" value="AA_permease_2"/>
    <property type="match status" value="1"/>
</dbReference>
<feature type="transmembrane region" description="Helical" evidence="5">
    <location>
        <begin position="144"/>
        <end position="162"/>
    </location>
</feature>
<feature type="transmembrane region" description="Helical" evidence="5">
    <location>
        <begin position="63"/>
        <end position="82"/>
    </location>
</feature>
<evidence type="ECO:0000256" key="1">
    <source>
        <dbReference type="ARBA" id="ARBA00004141"/>
    </source>
</evidence>
<feature type="transmembrane region" description="Helical" evidence="5">
    <location>
        <begin position="314"/>
        <end position="341"/>
    </location>
</feature>
<feature type="transmembrane region" description="Helical" evidence="5">
    <location>
        <begin position="215"/>
        <end position="239"/>
    </location>
</feature>
<keyword evidence="3 5" id="KW-1133">Transmembrane helix</keyword>
<feature type="transmembrane region" description="Helical" evidence="5">
    <location>
        <begin position="171"/>
        <end position="195"/>
    </location>
</feature>
<keyword evidence="4 5" id="KW-0472">Membrane</keyword>
<dbReference type="PANTHER" id="PTHR47704:SF1">
    <property type="entry name" value="POTASSIUM TRANSPORTER KIMA"/>
    <property type="match status" value="1"/>
</dbReference>
<proteinExistence type="predicted"/>
<comment type="subcellular location">
    <subcellularLocation>
        <location evidence="1">Membrane</location>
        <topology evidence="1">Multi-pass membrane protein</topology>
    </subcellularLocation>
</comment>
<dbReference type="InterPro" id="IPR002293">
    <property type="entry name" value="AA/rel_permease1"/>
</dbReference>
<evidence type="ECO:0000256" key="2">
    <source>
        <dbReference type="ARBA" id="ARBA00022692"/>
    </source>
</evidence>
<feature type="transmembrane region" description="Helical" evidence="5">
    <location>
        <begin position="425"/>
        <end position="444"/>
    </location>
</feature>
<feature type="transmembrane region" description="Helical" evidence="5">
    <location>
        <begin position="386"/>
        <end position="405"/>
    </location>
</feature>
<dbReference type="InterPro" id="IPR053153">
    <property type="entry name" value="APC_K+_Transporter"/>
</dbReference>
<evidence type="ECO:0000256" key="5">
    <source>
        <dbReference type="SAM" id="Phobius"/>
    </source>
</evidence>
<comment type="caution">
    <text evidence="6">The sequence shown here is derived from an EMBL/GenBank/DDBJ whole genome shotgun (WGS) entry which is preliminary data.</text>
</comment>
<evidence type="ECO:0000313" key="6">
    <source>
        <dbReference type="EMBL" id="NMQ21193.1"/>
    </source>
</evidence>
<keyword evidence="7" id="KW-1185">Reference proteome</keyword>
<sequence>MPFVDKLGEAVIGKPRDPLHPETRHNMVLVAFLAWIGLGADGLSSACYGPEEAFLALGQYTHFGLYLAAATFLTVFIIALAYNQVIELFPSGGGGYKVATQLLGSKAGLISGSALLVDYILTIAISIAAGVDALFSLLPPSAQPYKLTAEMAFGIVLIVLNLRGMKESIQILLPIFLGFFLTHTFLILYGVIAHAEGLPHLIPDTLNETQQLTDHMGWAFAISLFLRAYSLGGGTYTGLEAVSNNVNMLSEPRVRTGTYTMLYMAGSLSFTAGGVILLYLLWNVQPIAHQTLNAVTFNAIIASWQLDPTLSHGLLAVVLLLEAGLLFVAANTGFLGGPTVLANMAVDSWVPRQFRNLSGRLVTQNGIFLMGLGAIGILIWTQGDVSVLVVLYSINVFITFSLSLLGLCKHWWESRYDEAHWKSRLLLALLGFMVVGGILVVTVVEKFTEGGWLTLLITSLLIGVCALIKNHYEQVRRQLHTIDALYAPRPNWGEDLPEPPLDPEQATAIFLVGKNRGLGMYALKWLNELFRGHFKNFVFISVGEVDTESYGGKGALRSLQYQIENSLRYYVNYCHHQGWAAASYSAYGTDAEAELEKLTVSVVERYPNSVCLASKLIFNSENWFISWLHNHTAIAMQRRLHLREIQMIITPIKI</sequence>